<gene>
    <name evidence="6" type="ORF">BSTOLATCC_MIC5401</name>
</gene>
<dbReference type="GO" id="GO:0005840">
    <property type="term" value="C:ribosome"/>
    <property type="evidence" value="ECO:0007669"/>
    <property type="project" value="UniProtKB-KW"/>
</dbReference>
<dbReference type="Pfam" id="PF03297">
    <property type="entry name" value="Ribosomal_S25"/>
    <property type="match status" value="1"/>
</dbReference>
<evidence type="ECO:0000256" key="4">
    <source>
        <dbReference type="RuleBase" id="RU366057"/>
    </source>
</evidence>
<name>A0AAU9IA08_9CILI</name>
<reference evidence="6" key="1">
    <citation type="submission" date="2021-09" db="EMBL/GenBank/DDBJ databases">
        <authorList>
            <consortium name="AG Swart"/>
            <person name="Singh M."/>
            <person name="Singh A."/>
            <person name="Seah K."/>
            <person name="Emmerich C."/>
        </authorList>
    </citation>
    <scope>NUCLEOTIDE SEQUENCE</scope>
    <source>
        <strain evidence="6">ATCC30299</strain>
    </source>
</reference>
<evidence type="ECO:0000256" key="3">
    <source>
        <dbReference type="ARBA" id="ARBA00023274"/>
    </source>
</evidence>
<dbReference type="PANTHER" id="PTHR12850">
    <property type="entry name" value="40S RIBOSOMAL PROTEIN S25"/>
    <property type="match status" value="1"/>
</dbReference>
<sequence length="121" mass="13144">MAKGDKDKSDKTPSKKVSLLAKPSNASGGGKAKKKKWSKAKVKDKTTNSVYFDQEAFDKLTNEIPAKTKLITPSVLSDKLNINLSLARHALSELEARGVLKAVGDLHHAQKIYTRAAQEVA</sequence>
<dbReference type="InterPro" id="IPR004977">
    <property type="entry name" value="Ribosomal_eS25"/>
</dbReference>
<dbReference type="Proteomes" id="UP001162131">
    <property type="component" value="Unassembled WGS sequence"/>
</dbReference>
<feature type="compositionally biased region" description="Basic residues" evidence="5">
    <location>
        <begin position="31"/>
        <end position="40"/>
    </location>
</feature>
<evidence type="ECO:0000256" key="1">
    <source>
        <dbReference type="ARBA" id="ARBA00009106"/>
    </source>
</evidence>
<evidence type="ECO:0000256" key="5">
    <source>
        <dbReference type="SAM" id="MobiDB-lite"/>
    </source>
</evidence>
<keyword evidence="7" id="KW-1185">Reference proteome</keyword>
<protein>
    <recommendedName>
        <fullName evidence="4">40S ribosomal protein S25</fullName>
    </recommendedName>
</protein>
<evidence type="ECO:0000313" key="6">
    <source>
        <dbReference type="EMBL" id="CAG9312153.1"/>
    </source>
</evidence>
<evidence type="ECO:0000313" key="7">
    <source>
        <dbReference type="Proteomes" id="UP001162131"/>
    </source>
</evidence>
<proteinExistence type="inferred from homology"/>
<dbReference type="Gene3D" id="3.30.63.20">
    <property type="match status" value="1"/>
</dbReference>
<organism evidence="6 7">
    <name type="scientific">Blepharisma stoltei</name>
    <dbReference type="NCBI Taxonomy" id="1481888"/>
    <lineage>
        <taxon>Eukaryota</taxon>
        <taxon>Sar</taxon>
        <taxon>Alveolata</taxon>
        <taxon>Ciliophora</taxon>
        <taxon>Postciliodesmatophora</taxon>
        <taxon>Heterotrichea</taxon>
        <taxon>Heterotrichida</taxon>
        <taxon>Blepharismidae</taxon>
        <taxon>Blepharisma</taxon>
    </lineage>
</organism>
<dbReference type="AlphaFoldDB" id="A0AAU9IA08"/>
<dbReference type="FunFam" id="3.30.63.20:FF:000001">
    <property type="entry name" value="40S ribosomal protein S25"/>
    <property type="match status" value="1"/>
</dbReference>
<feature type="compositionally biased region" description="Low complexity" evidence="5">
    <location>
        <begin position="15"/>
        <end position="26"/>
    </location>
</feature>
<feature type="region of interest" description="Disordered" evidence="5">
    <location>
        <begin position="1"/>
        <end position="44"/>
    </location>
</feature>
<dbReference type="EMBL" id="CAJZBQ010000005">
    <property type="protein sequence ID" value="CAG9312153.1"/>
    <property type="molecule type" value="Genomic_DNA"/>
</dbReference>
<feature type="compositionally biased region" description="Basic and acidic residues" evidence="5">
    <location>
        <begin position="1"/>
        <end position="13"/>
    </location>
</feature>
<evidence type="ECO:0000256" key="2">
    <source>
        <dbReference type="ARBA" id="ARBA00022980"/>
    </source>
</evidence>
<comment type="similarity">
    <text evidence="1 4">Belongs to the eukaryotic ribosomal protein eS25 family.</text>
</comment>
<accession>A0AAU9IA08</accession>
<keyword evidence="2 4" id="KW-0689">Ribosomal protein</keyword>
<comment type="caution">
    <text evidence="6">The sequence shown here is derived from an EMBL/GenBank/DDBJ whole genome shotgun (WGS) entry which is preliminary data.</text>
</comment>
<keyword evidence="3 4" id="KW-0687">Ribonucleoprotein</keyword>
<dbReference type="GO" id="GO:1990904">
    <property type="term" value="C:ribonucleoprotein complex"/>
    <property type="evidence" value="ECO:0007669"/>
    <property type="project" value="UniProtKB-KW"/>
</dbReference>